<dbReference type="PANTHER" id="PTHR42763">
    <property type="entry name" value="ADP-GLUCOSE PHOSPHORYLASE"/>
    <property type="match status" value="1"/>
</dbReference>
<dbReference type="EMBL" id="MHNZ01000007">
    <property type="protein sequence ID" value="OGZ56820.1"/>
    <property type="molecule type" value="Genomic_DNA"/>
</dbReference>
<dbReference type="InterPro" id="IPR005849">
    <property type="entry name" value="GalP_Utransf_N"/>
</dbReference>
<protein>
    <recommendedName>
        <fullName evidence="5">Galactose-1-phosphate uridyl transferase N-terminal domain-containing protein</fullName>
    </recommendedName>
</protein>
<evidence type="ECO:0000256" key="4">
    <source>
        <dbReference type="PIRSR" id="PIRSR000808-1"/>
    </source>
</evidence>
<dbReference type="InterPro" id="IPR053177">
    <property type="entry name" value="ADP-glucose_phosphorylase"/>
</dbReference>
<dbReference type="InterPro" id="IPR036265">
    <property type="entry name" value="HIT-like_sf"/>
</dbReference>
<feature type="domain" description="Galactose-1-phosphate uridyl transferase N-terminal" evidence="5">
    <location>
        <begin position="78"/>
        <end position="183"/>
    </location>
</feature>
<keyword evidence="1" id="KW-0808">Transferase</keyword>
<accession>A0A1G2H3C7</accession>
<dbReference type="PANTHER" id="PTHR42763:SF2">
    <property type="entry name" value="ADP-GLUCOSE PHOSPHORYLASE"/>
    <property type="match status" value="1"/>
</dbReference>
<dbReference type="InterPro" id="IPR001937">
    <property type="entry name" value="GalP_UDPtransf1"/>
</dbReference>
<comment type="caution">
    <text evidence="6">The sequence shown here is derived from an EMBL/GenBank/DDBJ whole genome shotgun (WGS) entry which is preliminary data.</text>
</comment>
<dbReference type="Proteomes" id="UP000177954">
    <property type="component" value="Unassembled WGS sequence"/>
</dbReference>
<evidence type="ECO:0000256" key="3">
    <source>
        <dbReference type="ARBA" id="ARBA00023277"/>
    </source>
</evidence>
<dbReference type="STRING" id="1802129.A3J04_03310"/>
<proteinExistence type="predicted"/>
<dbReference type="GO" id="GO:0008270">
    <property type="term" value="F:zinc ion binding"/>
    <property type="evidence" value="ECO:0007669"/>
    <property type="project" value="InterPro"/>
</dbReference>
<dbReference type="PIRSF" id="PIRSF000808">
    <property type="entry name" value="GalT"/>
    <property type="match status" value="1"/>
</dbReference>
<dbReference type="AlphaFoldDB" id="A0A1G2H3C7"/>
<evidence type="ECO:0000313" key="6">
    <source>
        <dbReference type="EMBL" id="OGZ56820.1"/>
    </source>
</evidence>
<keyword evidence="2" id="KW-0548">Nucleotidyltransferase</keyword>
<feature type="active site" description="Tele-UMP-histidine intermediate" evidence="4">
    <location>
        <position position="173"/>
    </location>
</feature>
<organism evidence="6 7">
    <name type="scientific">Candidatus Ryanbacteria bacterium RIFCSPLOWO2_02_FULL_47_14</name>
    <dbReference type="NCBI Taxonomy" id="1802129"/>
    <lineage>
        <taxon>Bacteria</taxon>
        <taxon>Candidatus Ryaniibacteriota</taxon>
    </lineage>
</organism>
<gene>
    <name evidence="6" type="ORF">A3J04_03310</name>
</gene>
<keyword evidence="3" id="KW-0119">Carbohydrate metabolism</keyword>
<evidence type="ECO:0000259" key="5">
    <source>
        <dbReference type="Pfam" id="PF01087"/>
    </source>
</evidence>
<dbReference type="Gene3D" id="3.30.428.10">
    <property type="entry name" value="HIT-like"/>
    <property type="match status" value="2"/>
</dbReference>
<dbReference type="SUPFAM" id="SSF54197">
    <property type="entry name" value="HIT-like"/>
    <property type="match status" value="2"/>
</dbReference>
<evidence type="ECO:0000256" key="2">
    <source>
        <dbReference type="ARBA" id="ARBA00022695"/>
    </source>
</evidence>
<evidence type="ECO:0000313" key="7">
    <source>
        <dbReference type="Proteomes" id="UP000177954"/>
    </source>
</evidence>
<sequence length="338" mass="38923">MTAHPELRQDAVSGDWILVAPSRGWHISKFMNTHRQHPIPRARCPFENPQENGNGEAFLWYSKKGAETGPVRPDWILQVIKNKYPAVEKHAGTCPAAHAHGFYHKMAGIGFHEVVISRSHTKFLCDMTPQEAELVIHAYQERIVHHAKEPCLAYVLVFHNHKEAAGATIWHPHSQIIALPIIPPDVRRSLDGAQHFWRTRHTCVHCEIIRWESAQKERVIHRNKEFIVIAPFASHVNFEMRIFPIAHASRFEEIKPQSRLFFADALTVALKRLKKVLKDPAFNFFIHTAPHERGKFDFYHWHLEILPKTQHLAGVELGTGIEFIAMPPEEAARYLRNA</sequence>
<evidence type="ECO:0000256" key="1">
    <source>
        <dbReference type="ARBA" id="ARBA00022679"/>
    </source>
</evidence>
<reference evidence="6 7" key="1">
    <citation type="journal article" date="2016" name="Nat. Commun.">
        <title>Thousands of microbial genomes shed light on interconnected biogeochemical processes in an aquifer system.</title>
        <authorList>
            <person name="Anantharaman K."/>
            <person name="Brown C.T."/>
            <person name="Hug L.A."/>
            <person name="Sharon I."/>
            <person name="Castelle C.J."/>
            <person name="Probst A.J."/>
            <person name="Thomas B.C."/>
            <person name="Singh A."/>
            <person name="Wilkins M.J."/>
            <person name="Karaoz U."/>
            <person name="Brodie E.L."/>
            <person name="Williams K.H."/>
            <person name="Hubbard S.S."/>
            <person name="Banfield J.F."/>
        </authorList>
    </citation>
    <scope>NUCLEOTIDE SEQUENCE [LARGE SCALE GENOMIC DNA]</scope>
</reference>
<dbReference type="GO" id="GO:0008108">
    <property type="term" value="F:UDP-glucose:hexose-1-phosphate uridylyltransferase activity"/>
    <property type="evidence" value="ECO:0007669"/>
    <property type="project" value="InterPro"/>
</dbReference>
<dbReference type="Pfam" id="PF01087">
    <property type="entry name" value="GalP_UDP_transf"/>
    <property type="match status" value="1"/>
</dbReference>
<name>A0A1G2H3C7_9BACT</name>
<dbReference type="GO" id="GO:0006012">
    <property type="term" value="P:galactose metabolic process"/>
    <property type="evidence" value="ECO:0007669"/>
    <property type="project" value="InterPro"/>
</dbReference>